<evidence type="ECO:0000256" key="1">
    <source>
        <dbReference type="ARBA" id="ARBA00023015"/>
    </source>
</evidence>
<sequence>MKRDERQSVIMDLLVADGDVDLEQLAARFDVSKMTIHRDLDELEAACLLRKVRGGATIQSGTQFESDYRFRERRSGNAKAAMADCALDLIEPGMTVMINDGSMAAVLGAKAGAKRPLTVITNNAAVIDTLRNEAGITLMALGGVYSRKFNAFLGKITEDALRGLRADIAFISSPAVAGLEVFHMDDDVVRTKQAMMERATTCCLLVHHTRFHQTALHKLANLSQFDYIITDQDPEAGALATLDAAGIALIIADHRKDAS</sequence>
<dbReference type="InterPro" id="IPR037171">
    <property type="entry name" value="NagB/RpiA_transferase-like"/>
</dbReference>
<dbReference type="SUPFAM" id="SSF100950">
    <property type="entry name" value="NagB/RpiA/CoA transferase-like"/>
    <property type="match status" value="1"/>
</dbReference>
<evidence type="ECO:0000256" key="2">
    <source>
        <dbReference type="ARBA" id="ARBA00023125"/>
    </source>
</evidence>
<accession>M9RUD5</accession>
<dbReference type="PANTHER" id="PTHR30363">
    <property type="entry name" value="HTH-TYPE TRANSCRIPTIONAL REGULATOR SRLR-RELATED"/>
    <property type="match status" value="1"/>
</dbReference>
<dbReference type="OrthoDB" id="9816363at2"/>
<evidence type="ECO:0000256" key="3">
    <source>
        <dbReference type="ARBA" id="ARBA00023163"/>
    </source>
</evidence>
<dbReference type="Proteomes" id="UP000004688">
    <property type="component" value="Chromosome"/>
</dbReference>
<dbReference type="InterPro" id="IPR050313">
    <property type="entry name" value="Carb_Metab_HTH_regulators"/>
</dbReference>
<dbReference type="InterPro" id="IPR014036">
    <property type="entry name" value="DeoR-like_C"/>
</dbReference>
<organism evidence="5 6">
    <name type="scientific">Octadecabacter arcticus 238</name>
    <dbReference type="NCBI Taxonomy" id="391616"/>
    <lineage>
        <taxon>Bacteria</taxon>
        <taxon>Pseudomonadati</taxon>
        <taxon>Pseudomonadota</taxon>
        <taxon>Alphaproteobacteria</taxon>
        <taxon>Rhodobacterales</taxon>
        <taxon>Roseobacteraceae</taxon>
        <taxon>Octadecabacter</taxon>
    </lineage>
</organism>
<gene>
    <name evidence="5" type="ORF">OA238_c42200</name>
</gene>
<dbReference type="InterPro" id="IPR018356">
    <property type="entry name" value="Tscrpt_reg_HTH_DeoR_CS"/>
</dbReference>
<dbReference type="SMART" id="SM01134">
    <property type="entry name" value="DeoRC"/>
    <property type="match status" value="1"/>
</dbReference>
<dbReference type="SUPFAM" id="SSF46785">
    <property type="entry name" value="Winged helix' DNA-binding domain"/>
    <property type="match status" value="1"/>
</dbReference>
<dbReference type="Gene3D" id="1.10.10.10">
    <property type="entry name" value="Winged helix-like DNA-binding domain superfamily/Winged helix DNA-binding domain"/>
    <property type="match status" value="1"/>
</dbReference>
<dbReference type="AlphaFoldDB" id="M9RUD5"/>
<dbReference type="PANTHER" id="PTHR30363:SF55">
    <property type="entry name" value="HTH-TYPE TRANSCRIPTIONAL REGULATOR ULAR"/>
    <property type="match status" value="1"/>
</dbReference>
<dbReference type="InterPro" id="IPR001034">
    <property type="entry name" value="DeoR_HTH"/>
</dbReference>
<protein>
    <submittedName>
        <fullName evidence="5">Putative glycerol-3-phosphate regulon repressor</fullName>
    </submittedName>
</protein>
<dbReference type="RefSeq" id="WP_015497098.1">
    <property type="nucleotide sequence ID" value="NC_020908.1"/>
</dbReference>
<keyword evidence="3" id="KW-0804">Transcription</keyword>
<dbReference type="STRING" id="391616.OA238_c42200"/>
<dbReference type="GO" id="GO:0003677">
    <property type="term" value="F:DNA binding"/>
    <property type="evidence" value="ECO:0007669"/>
    <property type="project" value="UniProtKB-KW"/>
</dbReference>
<dbReference type="KEGG" id="oar:OA238_c42200"/>
<dbReference type="Pfam" id="PF08220">
    <property type="entry name" value="HTH_DeoR"/>
    <property type="match status" value="1"/>
</dbReference>
<dbReference type="eggNOG" id="COG1349">
    <property type="taxonomic scope" value="Bacteria"/>
</dbReference>
<dbReference type="PRINTS" id="PR00037">
    <property type="entry name" value="HTHLACR"/>
</dbReference>
<dbReference type="PROSITE" id="PS00894">
    <property type="entry name" value="HTH_DEOR_1"/>
    <property type="match status" value="1"/>
</dbReference>
<keyword evidence="1" id="KW-0805">Transcription regulation</keyword>
<dbReference type="SMART" id="SM00420">
    <property type="entry name" value="HTH_DEOR"/>
    <property type="match status" value="1"/>
</dbReference>
<proteinExistence type="predicted"/>
<evidence type="ECO:0000259" key="4">
    <source>
        <dbReference type="PROSITE" id="PS51000"/>
    </source>
</evidence>
<dbReference type="HOGENOM" id="CLU_060699_3_0_5"/>
<name>M9RUD5_9RHOB</name>
<dbReference type="InterPro" id="IPR036388">
    <property type="entry name" value="WH-like_DNA-bd_sf"/>
</dbReference>
<evidence type="ECO:0000313" key="5">
    <source>
        <dbReference type="EMBL" id="AGI74131.1"/>
    </source>
</evidence>
<feature type="domain" description="HTH deoR-type" evidence="4">
    <location>
        <begin position="3"/>
        <end position="58"/>
    </location>
</feature>
<keyword evidence="2" id="KW-0238">DNA-binding</keyword>
<evidence type="ECO:0000313" key="6">
    <source>
        <dbReference type="Proteomes" id="UP000004688"/>
    </source>
</evidence>
<reference evidence="5 6" key="1">
    <citation type="journal article" date="2013" name="PLoS ONE">
        <title>Poles Apart: Arctic and Antarctic Octadecabacter strains Share High Genome Plasticity and a New Type of Xanthorhodopsin.</title>
        <authorList>
            <person name="Vollmers J."/>
            <person name="Voget S."/>
            <person name="Dietrich S."/>
            <person name="Gollnow K."/>
            <person name="Smits M."/>
            <person name="Meyer K."/>
            <person name="Brinkhoff T."/>
            <person name="Simon M."/>
            <person name="Daniel R."/>
        </authorList>
    </citation>
    <scope>NUCLEOTIDE SEQUENCE [LARGE SCALE GENOMIC DNA]</scope>
    <source>
        <strain evidence="5 6">238</strain>
    </source>
</reference>
<keyword evidence="6" id="KW-1185">Reference proteome</keyword>
<dbReference type="GO" id="GO:0003700">
    <property type="term" value="F:DNA-binding transcription factor activity"/>
    <property type="evidence" value="ECO:0007669"/>
    <property type="project" value="InterPro"/>
</dbReference>
<dbReference type="InterPro" id="IPR036390">
    <property type="entry name" value="WH_DNA-bd_sf"/>
</dbReference>
<dbReference type="Pfam" id="PF00455">
    <property type="entry name" value="DeoRC"/>
    <property type="match status" value="1"/>
</dbReference>
<dbReference type="EMBL" id="CP003742">
    <property type="protein sequence ID" value="AGI74131.1"/>
    <property type="molecule type" value="Genomic_DNA"/>
</dbReference>
<dbReference type="PROSITE" id="PS51000">
    <property type="entry name" value="HTH_DEOR_2"/>
    <property type="match status" value="1"/>
</dbReference>